<comment type="subcellular location">
    <subcellularLocation>
        <location evidence="1">Cell membrane</location>
        <topology evidence="1">Multi-pass membrane protein</topology>
    </subcellularLocation>
</comment>
<dbReference type="PANTHER" id="PTHR33567">
    <property type="entry name" value="CHROMATE ION TRANSPORTER (EUROFUNG)"/>
    <property type="match status" value="1"/>
</dbReference>
<dbReference type="PANTHER" id="PTHR33567:SF3">
    <property type="entry name" value="CHROMATE ION TRANSPORTER (EUROFUNG)"/>
    <property type="match status" value="1"/>
</dbReference>
<keyword evidence="3" id="KW-1003">Cell membrane</keyword>
<evidence type="ECO:0000313" key="8">
    <source>
        <dbReference type="Proteomes" id="UP000661607"/>
    </source>
</evidence>
<name>A0ABR9KV96_9ACTN</name>
<evidence type="ECO:0000256" key="4">
    <source>
        <dbReference type="ARBA" id="ARBA00022692"/>
    </source>
</evidence>
<keyword evidence="8" id="KW-1185">Reference proteome</keyword>
<reference evidence="7 8" key="1">
    <citation type="submission" date="2020-10" db="EMBL/GenBank/DDBJ databases">
        <title>Sequencing the genomes of 1000 actinobacteria strains.</title>
        <authorList>
            <person name="Klenk H.-P."/>
        </authorList>
    </citation>
    <scope>NUCLEOTIDE SEQUENCE [LARGE SCALE GENOMIC DNA]</scope>
    <source>
        <strain evidence="7 8">DSM 43748</strain>
    </source>
</reference>
<accession>A0ABR9KV96</accession>
<dbReference type="Pfam" id="PF02417">
    <property type="entry name" value="Chromate_transp"/>
    <property type="match status" value="1"/>
</dbReference>
<evidence type="ECO:0000313" key="7">
    <source>
        <dbReference type="EMBL" id="MBE1565955.1"/>
    </source>
</evidence>
<dbReference type="InterPro" id="IPR003370">
    <property type="entry name" value="Chromate_transpt"/>
</dbReference>
<sequence length="88" mass="9949">MIPFRQAVRAWFGISLQTFGGPAGQIAVMQRTLVEERRWIGQQRFNHALNYCMLLPGPEAQQLAIYIGWLLNGTRGGLVAGRDPHFPR</sequence>
<dbReference type="EMBL" id="JADBEF010000001">
    <property type="protein sequence ID" value="MBE1565955.1"/>
    <property type="molecule type" value="Genomic_DNA"/>
</dbReference>
<evidence type="ECO:0000256" key="6">
    <source>
        <dbReference type="ARBA" id="ARBA00023136"/>
    </source>
</evidence>
<organism evidence="7 8">
    <name type="scientific">Nonomuraea africana</name>
    <dbReference type="NCBI Taxonomy" id="46171"/>
    <lineage>
        <taxon>Bacteria</taxon>
        <taxon>Bacillati</taxon>
        <taxon>Actinomycetota</taxon>
        <taxon>Actinomycetes</taxon>
        <taxon>Streptosporangiales</taxon>
        <taxon>Streptosporangiaceae</taxon>
        <taxon>Nonomuraea</taxon>
    </lineage>
</organism>
<evidence type="ECO:0000256" key="2">
    <source>
        <dbReference type="ARBA" id="ARBA00005262"/>
    </source>
</evidence>
<evidence type="ECO:0000256" key="1">
    <source>
        <dbReference type="ARBA" id="ARBA00004651"/>
    </source>
</evidence>
<keyword evidence="5" id="KW-1133">Transmembrane helix</keyword>
<evidence type="ECO:0000256" key="5">
    <source>
        <dbReference type="ARBA" id="ARBA00022989"/>
    </source>
</evidence>
<proteinExistence type="inferred from homology"/>
<gene>
    <name evidence="7" type="ORF">H4W81_008734</name>
</gene>
<comment type="similarity">
    <text evidence="2">Belongs to the chromate ion transporter (CHR) (TC 2.A.51) family.</text>
</comment>
<comment type="caution">
    <text evidence="7">The sequence shown here is derived from an EMBL/GenBank/DDBJ whole genome shotgun (WGS) entry which is preliminary data.</text>
</comment>
<keyword evidence="4" id="KW-0812">Transmembrane</keyword>
<keyword evidence="6" id="KW-0472">Membrane</keyword>
<evidence type="ECO:0000256" key="3">
    <source>
        <dbReference type="ARBA" id="ARBA00022475"/>
    </source>
</evidence>
<dbReference type="Proteomes" id="UP000661607">
    <property type="component" value="Unassembled WGS sequence"/>
</dbReference>
<protein>
    <submittedName>
        <fullName evidence="7">Chromate transport protein ChrA</fullName>
    </submittedName>
</protein>
<dbReference type="RefSeq" id="WP_225959064.1">
    <property type="nucleotide sequence ID" value="NZ_BAAASY010000010.1"/>
</dbReference>